<dbReference type="Proteomes" id="UP000799441">
    <property type="component" value="Unassembled WGS sequence"/>
</dbReference>
<evidence type="ECO:0000313" key="16">
    <source>
        <dbReference type="Proteomes" id="UP000799441"/>
    </source>
</evidence>
<dbReference type="GO" id="GO:0009896">
    <property type="term" value="P:positive regulation of catabolic process"/>
    <property type="evidence" value="ECO:0007669"/>
    <property type="project" value="UniProtKB-ARBA"/>
</dbReference>
<dbReference type="PANTHER" id="PTHR12117:SF0">
    <property type="entry name" value="PROLYL 3-HYDROXYLASE OGFOD1"/>
    <property type="match status" value="1"/>
</dbReference>
<feature type="region of interest" description="Disordered" evidence="13">
    <location>
        <begin position="495"/>
        <end position="548"/>
    </location>
</feature>
<dbReference type="GO" id="GO:0010604">
    <property type="term" value="P:positive regulation of macromolecule metabolic process"/>
    <property type="evidence" value="ECO:0007669"/>
    <property type="project" value="UniProtKB-ARBA"/>
</dbReference>
<dbReference type="Gene3D" id="2.60.120.620">
    <property type="entry name" value="q2cbj1_9rhob like domain"/>
    <property type="match status" value="1"/>
</dbReference>
<dbReference type="PANTHER" id="PTHR12117">
    <property type="entry name" value="HISTONE ACETYLTRANSFERASE COMPLEX"/>
    <property type="match status" value="1"/>
</dbReference>
<dbReference type="SMART" id="SM00702">
    <property type="entry name" value="P4Hc"/>
    <property type="match status" value="1"/>
</dbReference>
<evidence type="ECO:0000256" key="3">
    <source>
        <dbReference type="ARBA" id="ARBA00007443"/>
    </source>
</evidence>
<accession>A0A9P4UU46</accession>
<dbReference type="InterPro" id="IPR043044">
    <property type="entry name" value="TPA1/Ofd1_C"/>
</dbReference>
<keyword evidence="5" id="KW-0847">Vitamin C</keyword>
<feature type="compositionally biased region" description="Acidic residues" evidence="13">
    <location>
        <begin position="504"/>
        <end position="515"/>
    </location>
</feature>
<dbReference type="GO" id="GO:0006449">
    <property type="term" value="P:regulation of translational termination"/>
    <property type="evidence" value="ECO:0007669"/>
    <property type="project" value="TreeGrafter"/>
</dbReference>
<protein>
    <recommendedName>
        <fullName evidence="12">uS12 prolyl 3,4-dihydroxylase</fullName>
    </recommendedName>
</protein>
<evidence type="ECO:0000256" key="12">
    <source>
        <dbReference type="ARBA" id="ARBA00081607"/>
    </source>
</evidence>
<dbReference type="EMBL" id="MU003768">
    <property type="protein sequence ID" value="KAF2725323.1"/>
    <property type="molecule type" value="Genomic_DNA"/>
</dbReference>
<dbReference type="InterPro" id="IPR006620">
    <property type="entry name" value="Pro_4_hyd_alph"/>
</dbReference>
<dbReference type="InterPro" id="IPR039558">
    <property type="entry name" value="TPA1/OFD1_N"/>
</dbReference>
<comment type="caution">
    <text evidence="15">The sequence shown here is derived from an EMBL/GenBank/DDBJ whole genome shotgun (WGS) entry which is preliminary data.</text>
</comment>
<dbReference type="InterPro" id="IPR019601">
    <property type="entry name" value="Oxoglutarate/Fe-dep_Oase_C"/>
</dbReference>
<comment type="catalytic activity">
    <reaction evidence="11">
        <text>[ribosomal protein uS12]-(3S)-3-hydroxy-L-proline + 2-oxoglutarate + O2 = [ribosomal protein uS12]-(3S)-3,4-dihydroxy-L-proline + succinate + CO2</text>
        <dbReference type="Rhea" id="RHEA:54160"/>
        <dbReference type="Rhea" id="RHEA-COMP:13817"/>
        <dbReference type="Rhea" id="RHEA-COMP:13818"/>
        <dbReference type="ChEBI" id="CHEBI:15379"/>
        <dbReference type="ChEBI" id="CHEBI:16526"/>
        <dbReference type="ChEBI" id="CHEBI:16810"/>
        <dbReference type="ChEBI" id="CHEBI:30031"/>
        <dbReference type="ChEBI" id="CHEBI:85428"/>
        <dbReference type="ChEBI" id="CHEBI:138052"/>
    </reaction>
</comment>
<evidence type="ECO:0000313" key="15">
    <source>
        <dbReference type="EMBL" id="KAF2725323.1"/>
    </source>
</evidence>
<dbReference type="GO" id="GO:0031418">
    <property type="term" value="F:L-ascorbic acid binding"/>
    <property type="evidence" value="ECO:0007669"/>
    <property type="project" value="UniProtKB-KW"/>
</dbReference>
<feature type="compositionally biased region" description="Basic and acidic residues" evidence="13">
    <location>
        <begin position="529"/>
        <end position="540"/>
    </location>
</feature>
<dbReference type="PROSITE" id="PS51471">
    <property type="entry name" value="FE2OG_OXY"/>
    <property type="match status" value="1"/>
</dbReference>
<keyword evidence="16" id="KW-1185">Reference proteome</keyword>
<evidence type="ECO:0000256" key="10">
    <source>
        <dbReference type="ARBA" id="ARBA00047444"/>
    </source>
</evidence>
<evidence type="ECO:0000256" key="1">
    <source>
        <dbReference type="ARBA" id="ARBA00001961"/>
    </source>
</evidence>
<comment type="cofactor">
    <cofactor evidence="1">
        <name>L-ascorbate</name>
        <dbReference type="ChEBI" id="CHEBI:38290"/>
    </cofactor>
</comment>
<name>A0A9P4UU46_9PEZI</name>
<dbReference type="OrthoDB" id="430522at2759"/>
<feature type="domain" description="Fe2OG dioxygenase" evidence="14">
    <location>
        <begin position="139"/>
        <end position="267"/>
    </location>
</feature>
<comment type="similarity">
    <text evidence="3">Belongs to the TPA1 family.</text>
</comment>
<comment type="catalytic activity">
    <reaction evidence="10">
        <text>[ribosomal protein uS12]-L-proline + 2-oxoglutarate + O2 = [ribosomal protein uS12]-(3S)-3-hydroxy-L-proline + succinate + CO2</text>
        <dbReference type="Rhea" id="RHEA:54156"/>
        <dbReference type="Rhea" id="RHEA-COMP:13816"/>
        <dbReference type="Rhea" id="RHEA-COMP:13818"/>
        <dbReference type="ChEBI" id="CHEBI:15379"/>
        <dbReference type="ChEBI" id="CHEBI:16526"/>
        <dbReference type="ChEBI" id="CHEBI:16810"/>
        <dbReference type="ChEBI" id="CHEBI:30031"/>
        <dbReference type="ChEBI" id="CHEBI:50342"/>
        <dbReference type="ChEBI" id="CHEBI:85428"/>
    </reaction>
</comment>
<reference evidence="15" key="1">
    <citation type="journal article" date="2020" name="Stud. Mycol.">
        <title>101 Dothideomycetes genomes: a test case for predicting lifestyles and emergence of pathogens.</title>
        <authorList>
            <person name="Haridas S."/>
            <person name="Albert R."/>
            <person name="Binder M."/>
            <person name="Bloem J."/>
            <person name="Labutti K."/>
            <person name="Salamov A."/>
            <person name="Andreopoulos B."/>
            <person name="Baker S."/>
            <person name="Barry K."/>
            <person name="Bills G."/>
            <person name="Bluhm B."/>
            <person name="Cannon C."/>
            <person name="Castanera R."/>
            <person name="Culley D."/>
            <person name="Daum C."/>
            <person name="Ezra D."/>
            <person name="Gonzalez J."/>
            <person name="Henrissat B."/>
            <person name="Kuo A."/>
            <person name="Liang C."/>
            <person name="Lipzen A."/>
            <person name="Lutzoni F."/>
            <person name="Magnuson J."/>
            <person name="Mondo S."/>
            <person name="Nolan M."/>
            <person name="Ohm R."/>
            <person name="Pangilinan J."/>
            <person name="Park H.-J."/>
            <person name="Ramirez L."/>
            <person name="Alfaro M."/>
            <person name="Sun H."/>
            <person name="Tritt A."/>
            <person name="Yoshinaga Y."/>
            <person name="Zwiers L.-H."/>
            <person name="Turgeon B."/>
            <person name="Goodwin S."/>
            <person name="Spatafora J."/>
            <person name="Crous P."/>
            <person name="Grigoriev I."/>
        </authorList>
    </citation>
    <scope>NUCLEOTIDE SEQUENCE</scope>
    <source>
        <strain evidence="15">CBS 116435</strain>
    </source>
</reference>
<dbReference type="InterPro" id="IPR005123">
    <property type="entry name" value="Oxoglu/Fe-dep_dioxygenase_dom"/>
</dbReference>
<dbReference type="Pfam" id="PF13661">
    <property type="entry name" value="2OG-FeII_Oxy_4"/>
    <property type="match status" value="1"/>
</dbReference>
<evidence type="ECO:0000256" key="13">
    <source>
        <dbReference type="SAM" id="MobiDB-lite"/>
    </source>
</evidence>
<dbReference type="Gene3D" id="3.60.130.20">
    <property type="entry name" value="Oxoglutarate/iron-dependent oxygenase, C-terminal degradation domain"/>
    <property type="match status" value="1"/>
</dbReference>
<proteinExistence type="inferred from homology"/>
<keyword evidence="9" id="KW-0539">Nucleus</keyword>
<dbReference type="Pfam" id="PF10637">
    <property type="entry name" value="Ofd1_CTDD"/>
    <property type="match status" value="1"/>
</dbReference>
<dbReference type="FunFam" id="2.60.120.620:FF:000014">
    <property type="entry name" value="Prolyl 3,4-dihydroxylase TPA1"/>
    <property type="match status" value="1"/>
</dbReference>
<dbReference type="AlphaFoldDB" id="A0A9P4UU46"/>
<evidence type="ECO:0000259" key="14">
    <source>
        <dbReference type="PROSITE" id="PS51471"/>
    </source>
</evidence>
<feature type="region of interest" description="Disordered" evidence="13">
    <location>
        <begin position="1"/>
        <end position="22"/>
    </location>
</feature>
<evidence type="ECO:0000256" key="7">
    <source>
        <dbReference type="ARBA" id="ARBA00023002"/>
    </source>
</evidence>
<evidence type="ECO:0000256" key="6">
    <source>
        <dbReference type="ARBA" id="ARBA00022964"/>
    </source>
</evidence>
<keyword evidence="4" id="KW-0479">Metal-binding</keyword>
<dbReference type="GO" id="GO:0031543">
    <property type="term" value="F:peptidyl-proline dioxygenase activity"/>
    <property type="evidence" value="ECO:0007669"/>
    <property type="project" value="UniProtKB-ARBA"/>
</dbReference>
<dbReference type="GO" id="GO:0005506">
    <property type="term" value="F:iron ion binding"/>
    <property type="evidence" value="ECO:0007669"/>
    <property type="project" value="InterPro"/>
</dbReference>
<evidence type="ECO:0000256" key="2">
    <source>
        <dbReference type="ARBA" id="ARBA00004123"/>
    </source>
</evidence>
<gene>
    <name evidence="15" type="ORF">K431DRAFT_281277</name>
</gene>
<keyword evidence="8" id="KW-0408">Iron</keyword>
<comment type="subcellular location">
    <subcellularLocation>
        <location evidence="2">Nucleus</location>
    </subcellularLocation>
</comment>
<organism evidence="15 16">
    <name type="scientific">Polychaeton citri CBS 116435</name>
    <dbReference type="NCBI Taxonomy" id="1314669"/>
    <lineage>
        <taxon>Eukaryota</taxon>
        <taxon>Fungi</taxon>
        <taxon>Dikarya</taxon>
        <taxon>Ascomycota</taxon>
        <taxon>Pezizomycotina</taxon>
        <taxon>Dothideomycetes</taxon>
        <taxon>Dothideomycetidae</taxon>
        <taxon>Capnodiales</taxon>
        <taxon>Capnodiaceae</taxon>
        <taxon>Polychaeton</taxon>
    </lineage>
</organism>
<dbReference type="InterPro" id="IPR051842">
    <property type="entry name" value="uS12_prolyl_hydroxylase"/>
</dbReference>
<keyword evidence="7" id="KW-0560">Oxidoreductase</keyword>
<evidence type="ECO:0000256" key="9">
    <source>
        <dbReference type="ARBA" id="ARBA00023242"/>
    </source>
</evidence>
<evidence type="ECO:0000256" key="11">
    <source>
        <dbReference type="ARBA" id="ARBA00051966"/>
    </source>
</evidence>
<dbReference type="GO" id="GO:0005737">
    <property type="term" value="C:cytoplasm"/>
    <property type="evidence" value="ECO:0007669"/>
    <property type="project" value="TreeGrafter"/>
</dbReference>
<evidence type="ECO:0000256" key="4">
    <source>
        <dbReference type="ARBA" id="ARBA00022723"/>
    </source>
</evidence>
<evidence type="ECO:0000256" key="8">
    <source>
        <dbReference type="ARBA" id="ARBA00023004"/>
    </source>
</evidence>
<dbReference type="GO" id="GO:0005634">
    <property type="term" value="C:nucleus"/>
    <property type="evidence" value="ECO:0007669"/>
    <property type="project" value="UniProtKB-SubCell"/>
</dbReference>
<evidence type="ECO:0000256" key="5">
    <source>
        <dbReference type="ARBA" id="ARBA00022896"/>
    </source>
</evidence>
<keyword evidence="6" id="KW-0223">Dioxygenase</keyword>
<sequence>MAKRKATEAANGHVLSKKQATDNKGISAQDNFRKGLFSPEVVTDYKSQYAESQPYRHAVIHSLIDESLLRDVRTEIIDNIHFTPKETDIYKIHQSGDLANLSGLHASALSKLPSLLTLRDTLYSADFRSWLSSVTGAGPLSGIKTDMAVNVYVPGCHLLCHDDVIGSRRVSYILYLTNPDVPWKAEWGGALRLYPTDEMKDSDGKEYKVPRAEWNVSIPPAWNQLSFFAVQPGESFHDVEEVYHRGQGDEGDDGGRVRMAISGWFHIPQEGEDGYEPGLEEALAEKSSLQQLQGKADQFDEPQPKWIDPEETQLIAEINGKGKAQATEKEEEEEEEGELTKADLQFLLNYMTPNYLTPDTVEELTSLFQEESCLYLTNFLNKKFSAHLKDHITSSPLTSRKLQTSKPPHKHRYQYIHPSLPSVTLVGSEKQPVEDLLDNFLPSLAFRKWLALATDLDLQKCEVLARRFRKSLDYQLAQGYDGEDPVLECVLSITPSGGWGGEEGKEDDEGDEDAATGEAEKVGNGNKDAVLKEKDIKDAATDEEDNPGGYELYMAGDDDEDEVGDAGSNHGVEIPQNVASFTGAGNRRPAKAKKADPAIYKAAAEGDDEDDGILISNPPSWNTLNVVLRDSGTLRFVKYISKRAEGDRYDLCGQWEVLADDEDGENEE</sequence>